<dbReference type="SUPFAM" id="SSF46785">
    <property type="entry name" value="Winged helix' DNA-binding domain"/>
    <property type="match status" value="1"/>
</dbReference>
<evidence type="ECO:0000256" key="1">
    <source>
        <dbReference type="ARBA" id="ARBA00023015"/>
    </source>
</evidence>
<keyword evidence="8" id="KW-1185">Reference proteome</keyword>
<proteinExistence type="predicted"/>
<dbReference type="Gene3D" id="1.10.10.10">
    <property type="entry name" value="Winged helix-like DNA-binding domain superfamily/Winged helix DNA-binding domain"/>
    <property type="match status" value="1"/>
</dbReference>
<reference evidence="7 8" key="1">
    <citation type="submission" date="2019-01" db="EMBL/GenBank/DDBJ databases">
        <title>Oerskovia turbata Genome sequencing and assembly.</title>
        <authorList>
            <person name="Dou T."/>
        </authorList>
    </citation>
    <scope>NUCLEOTIDE SEQUENCE [LARGE SCALE GENOMIC DNA]</scope>
    <source>
        <strain evidence="6 7">JCM12123</strain>
        <strain evidence="5 8">JCM3160</strain>
    </source>
</reference>
<keyword evidence="3" id="KW-0804">Transcription</keyword>
<keyword evidence="1" id="KW-0805">Transcription regulation</keyword>
<dbReference type="GO" id="GO:0003677">
    <property type="term" value="F:DNA binding"/>
    <property type="evidence" value="ECO:0007669"/>
    <property type="project" value="UniProtKB-KW"/>
</dbReference>
<evidence type="ECO:0000313" key="5">
    <source>
        <dbReference type="EMBL" id="RXR27480.1"/>
    </source>
</evidence>
<dbReference type="InterPro" id="IPR036390">
    <property type="entry name" value="WH_DNA-bd_sf"/>
</dbReference>
<dbReference type="Proteomes" id="UP000290517">
    <property type="component" value="Unassembled WGS sequence"/>
</dbReference>
<comment type="caution">
    <text evidence="6">The sequence shown here is derived from an EMBL/GenBank/DDBJ whole genome shotgun (WGS) entry which is preliminary data.</text>
</comment>
<dbReference type="InterPro" id="IPR000524">
    <property type="entry name" value="Tscrpt_reg_HTH_GntR"/>
</dbReference>
<gene>
    <name evidence="5" type="ORF">EQW73_03390</name>
    <name evidence="6" type="ORF">EQW78_14455</name>
</gene>
<dbReference type="SMART" id="SM00345">
    <property type="entry name" value="HTH_GNTR"/>
    <property type="match status" value="1"/>
</dbReference>
<dbReference type="PANTHER" id="PTHR38445:SF9">
    <property type="entry name" value="HTH-TYPE TRANSCRIPTIONAL REPRESSOR YTRA"/>
    <property type="match status" value="1"/>
</dbReference>
<dbReference type="AlphaFoldDB" id="A0A4Q1KQV6"/>
<dbReference type="InterPro" id="IPR036388">
    <property type="entry name" value="WH-like_DNA-bd_sf"/>
</dbReference>
<dbReference type="EMBL" id="SDJQ01000019">
    <property type="protein sequence ID" value="RXR32292.1"/>
    <property type="molecule type" value="Genomic_DNA"/>
</dbReference>
<dbReference type="GO" id="GO:0003700">
    <property type="term" value="F:DNA-binding transcription factor activity"/>
    <property type="evidence" value="ECO:0007669"/>
    <property type="project" value="InterPro"/>
</dbReference>
<evidence type="ECO:0000313" key="6">
    <source>
        <dbReference type="EMBL" id="RXR32292.1"/>
    </source>
</evidence>
<protein>
    <submittedName>
        <fullName evidence="6">GntR family transcriptional regulator</fullName>
    </submittedName>
</protein>
<evidence type="ECO:0000259" key="4">
    <source>
        <dbReference type="PROSITE" id="PS50949"/>
    </source>
</evidence>
<keyword evidence="2" id="KW-0238">DNA-binding</keyword>
<evidence type="ECO:0000256" key="3">
    <source>
        <dbReference type="ARBA" id="ARBA00023163"/>
    </source>
</evidence>
<dbReference type="PANTHER" id="PTHR38445">
    <property type="entry name" value="HTH-TYPE TRANSCRIPTIONAL REPRESSOR YTRA"/>
    <property type="match status" value="1"/>
</dbReference>
<dbReference type="OrthoDB" id="4307011at2"/>
<dbReference type="STRING" id="1713.GCA_000718325_02469"/>
<sequence>MVTQTPGAVGEPLGGGLHLEIDLASGVPPYEQIRSQIVAHVASERLLVGDRLPTIRALAADLGLAAGTVARAYRELEAAGVTTTNRRAGTVVSDGVAPTDVVARQAARAFVASVREAGLDDDAILVLVRGELLRRHGD</sequence>
<dbReference type="Pfam" id="PF00392">
    <property type="entry name" value="GntR"/>
    <property type="match status" value="1"/>
</dbReference>
<feature type="domain" description="HTH gntR-type" evidence="4">
    <location>
        <begin position="27"/>
        <end position="95"/>
    </location>
</feature>
<evidence type="ECO:0000256" key="2">
    <source>
        <dbReference type="ARBA" id="ARBA00023125"/>
    </source>
</evidence>
<dbReference type="EMBL" id="SDJR01000002">
    <property type="protein sequence ID" value="RXR27480.1"/>
    <property type="molecule type" value="Genomic_DNA"/>
</dbReference>
<dbReference type="RefSeq" id="WP_051703064.1">
    <property type="nucleotide sequence ID" value="NZ_JOFV01000010.1"/>
</dbReference>
<name>A0A4Q1KQV6_9CELL</name>
<evidence type="ECO:0000313" key="8">
    <source>
        <dbReference type="Proteomes" id="UP000290517"/>
    </source>
</evidence>
<dbReference type="Proteomes" id="UP000289805">
    <property type="component" value="Unassembled WGS sequence"/>
</dbReference>
<accession>A0A4Q1KQV6</accession>
<evidence type="ECO:0000313" key="7">
    <source>
        <dbReference type="Proteomes" id="UP000289805"/>
    </source>
</evidence>
<dbReference type="PROSITE" id="PS50949">
    <property type="entry name" value="HTH_GNTR"/>
    <property type="match status" value="1"/>
</dbReference>
<organism evidence="6 7">
    <name type="scientific">Oerskovia turbata</name>
    <dbReference type="NCBI Taxonomy" id="1713"/>
    <lineage>
        <taxon>Bacteria</taxon>
        <taxon>Bacillati</taxon>
        <taxon>Actinomycetota</taxon>
        <taxon>Actinomycetes</taxon>
        <taxon>Micrococcales</taxon>
        <taxon>Cellulomonadaceae</taxon>
        <taxon>Oerskovia</taxon>
    </lineage>
</organism>